<evidence type="ECO:0008006" key="4">
    <source>
        <dbReference type="Google" id="ProtNLM"/>
    </source>
</evidence>
<evidence type="ECO:0000313" key="3">
    <source>
        <dbReference type="Proteomes" id="UP000001784"/>
    </source>
</evidence>
<gene>
    <name evidence="2" type="ordered locus">Sfum_3156</name>
</gene>
<dbReference type="STRING" id="335543.Sfum_3156"/>
<dbReference type="HOGENOM" id="CLU_927279_0_0_7"/>
<dbReference type="Proteomes" id="UP000001784">
    <property type="component" value="Chromosome"/>
</dbReference>
<organism evidence="2 3">
    <name type="scientific">Syntrophobacter fumaroxidans (strain DSM 10017 / MPOB)</name>
    <dbReference type="NCBI Taxonomy" id="335543"/>
    <lineage>
        <taxon>Bacteria</taxon>
        <taxon>Pseudomonadati</taxon>
        <taxon>Thermodesulfobacteriota</taxon>
        <taxon>Syntrophobacteria</taxon>
        <taxon>Syntrophobacterales</taxon>
        <taxon>Syntrophobacteraceae</taxon>
        <taxon>Syntrophobacter</taxon>
    </lineage>
</organism>
<sequence length="300" mass="32730">MKKTFLIWVTACMLALPTLGTAATLSGVVIEDESGAPLDASLLLYKRNATGGFDFTAAEGTDAAGNYSFNYLEAGTYFLECEAYADCDPETEYCADKYLPQLYDGVQAWDFAHKKNIVLASGSAKVLNPIRIKARPFYFETMPIDPVVIPDSGGTVKITATVINTTKNILGMLFWGEMEPPCRADHSRFYDLWALYPFAQHTWKVIRPGANKVVLTCSLGAQAPEGPYFYLVFGGAGYVSPKMPPLEGFFCKGVSADECTTDFAVAGRRGGTARAVRANRNIATRFSEDGKVLETGPRKK</sequence>
<feature type="chain" id="PRO_5002627321" description="Carboxypeptidase regulatory-like domain-containing protein" evidence="1">
    <location>
        <begin position="23"/>
        <end position="300"/>
    </location>
</feature>
<accession>A0LN27</accession>
<dbReference type="InParanoid" id="A0LN27"/>
<keyword evidence="3" id="KW-1185">Reference proteome</keyword>
<proteinExistence type="predicted"/>
<evidence type="ECO:0000256" key="1">
    <source>
        <dbReference type="SAM" id="SignalP"/>
    </source>
</evidence>
<dbReference type="SUPFAM" id="SSF49478">
    <property type="entry name" value="Cna protein B-type domain"/>
    <property type="match status" value="1"/>
</dbReference>
<reference evidence="2 3" key="1">
    <citation type="submission" date="2006-10" db="EMBL/GenBank/DDBJ databases">
        <title>Complete sequence of Syntrophobacter fumaroxidans MPOB.</title>
        <authorList>
            <consortium name="US DOE Joint Genome Institute"/>
            <person name="Copeland A."/>
            <person name="Lucas S."/>
            <person name="Lapidus A."/>
            <person name="Barry K."/>
            <person name="Detter J.C."/>
            <person name="Glavina del Rio T."/>
            <person name="Hammon N."/>
            <person name="Israni S."/>
            <person name="Pitluck S."/>
            <person name="Goltsman E.G."/>
            <person name="Martinez M."/>
            <person name="Schmutz J."/>
            <person name="Larimer F."/>
            <person name="Land M."/>
            <person name="Hauser L."/>
            <person name="Kyrpides N."/>
            <person name="Kim E."/>
            <person name="Boone D.R."/>
            <person name="Brockman F."/>
            <person name="Culley D."/>
            <person name="Ferry J."/>
            <person name="Gunsalus R."/>
            <person name="McInerney M.J."/>
            <person name="Morrison M."/>
            <person name="Plugge C."/>
            <person name="Rohlin L."/>
            <person name="Scholten J."/>
            <person name="Sieber J."/>
            <person name="Stams A.J.M."/>
            <person name="Worm P."/>
            <person name="Henstra A.M."/>
            <person name="Richardson P."/>
        </authorList>
    </citation>
    <scope>NUCLEOTIDE SEQUENCE [LARGE SCALE GENOMIC DNA]</scope>
    <source>
        <strain evidence="3">DSM 10017 / MPOB</strain>
    </source>
</reference>
<dbReference type="RefSeq" id="WP_011699954.1">
    <property type="nucleotide sequence ID" value="NC_008554.1"/>
</dbReference>
<evidence type="ECO:0000313" key="2">
    <source>
        <dbReference type="EMBL" id="ABK18829.1"/>
    </source>
</evidence>
<dbReference type="EMBL" id="CP000478">
    <property type="protein sequence ID" value="ABK18829.1"/>
    <property type="molecule type" value="Genomic_DNA"/>
</dbReference>
<keyword evidence="1" id="KW-0732">Signal</keyword>
<dbReference type="AlphaFoldDB" id="A0LN27"/>
<name>A0LN27_SYNFM</name>
<dbReference type="KEGG" id="sfu:Sfum_3156"/>
<feature type="signal peptide" evidence="1">
    <location>
        <begin position="1"/>
        <end position="22"/>
    </location>
</feature>
<protein>
    <recommendedName>
        <fullName evidence="4">Carboxypeptidase regulatory-like domain-containing protein</fullName>
    </recommendedName>
</protein>